<dbReference type="GeneID" id="25732000"/>
<feature type="region of interest" description="Disordered" evidence="1">
    <location>
        <begin position="1"/>
        <end position="81"/>
    </location>
</feature>
<evidence type="ECO:0000313" key="3">
    <source>
        <dbReference type="Proteomes" id="UP000054498"/>
    </source>
</evidence>
<feature type="compositionally biased region" description="Low complexity" evidence="1">
    <location>
        <begin position="189"/>
        <end position="206"/>
    </location>
</feature>
<reference evidence="2 3" key="1">
    <citation type="journal article" date="2013" name="BMC Genomics">
        <title>Reconstruction of the lipid metabolism for the microalga Monoraphidium neglectum from its genome sequence reveals characteristics suitable for biofuel production.</title>
        <authorList>
            <person name="Bogen C."/>
            <person name="Al-Dilaimi A."/>
            <person name="Albersmeier A."/>
            <person name="Wichmann J."/>
            <person name="Grundmann M."/>
            <person name="Rupp O."/>
            <person name="Lauersen K.J."/>
            <person name="Blifernez-Klassen O."/>
            <person name="Kalinowski J."/>
            <person name="Goesmann A."/>
            <person name="Mussgnug J.H."/>
            <person name="Kruse O."/>
        </authorList>
    </citation>
    <scope>NUCLEOTIDE SEQUENCE [LARGE SCALE GENOMIC DNA]</scope>
    <source>
        <strain evidence="2 3">SAG 48.87</strain>
    </source>
</reference>
<accession>A0A0D2LP16</accession>
<feature type="compositionally biased region" description="Basic and acidic residues" evidence="1">
    <location>
        <begin position="23"/>
        <end position="37"/>
    </location>
</feature>
<organism evidence="2 3">
    <name type="scientific">Monoraphidium neglectum</name>
    <dbReference type="NCBI Taxonomy" id="145388"/>
    <lineage>
        <taxon>Eukaryota</taxon>
        <taxon>Viridiplantae</taxon>
        <taxon>Chlorophyta</taxon>
        <taxon>core chlorophytes</taxon>
        <taxon>Chlorophyceae</taxon>
        <taxon>CS clade</taxon>
        <taxon>Sphaeropleales</taxon>
        <taxon>Selenastraceae</taxon>
        <taxon>Monoraphidium</taxon>
    </lineage>
</organism>
<dbReference type="RefSeq" id="XP_013892544.1">
    <property type="nucleotide sequence ID" value="XM_014037090.1"/>
</dbReference>
<protein>
    <submittedName>
        <fullName evidence="2">Uncharacterized protein</fullName>
    </submittedName>
</protein>
<feature type="region of interest" description="Disordered" evidence="1">
    <location>
        <begin position="178"/>
        <end position="209"/>
    </location>
</feature>
<feature type="region of interest" description="Disordered" evidence="1">
    <location>
        <begin position="262"/>
        <end position="287"/>
    </location>
</feature>
<gene>
    <name evidence="2" type="ORF">MNEG_14438</name>
</gene>
<keyword evidence="3" id="KW-1185">Reference proteome</keyword>
<proteinExistence type="predicted"/>
<evidence type="ECO:0000313" key="2">
    <source>
        <dbReference type="EMBL" id="KIY93524.1"/>
    </source>
</evidence>
<evidence type="ECO:0000256" key="1">
    <source>
        <dbReference type="SAM" id="MobiDB-lite"/>
    </source>
</evidence>
<dbReference type="Proteomes" id="UP000054498">
    <property type="component" value="Unassembled WGS sequence"/>
</dbReference>
<feature type="compositionally biased region" description="Basic and acidic residues" evidence="1">
    <location>
        <begin position="71"/>
        <end position="81"/>
    </location>
</feature>
<dbReference type="KEGG" id="mng:MNEG_14438"/>
<sequence>MEAASLGVQQSAMVADTAPAALHGDERPGPDQARHMLEQSAFVHSMRKELENSAAVQQGSSAAGGSAGGEPRQEWTRQESLEKVEKWQAAQAGRAGGRRAVWECSPRGLLACACLAPAVKDPEGPVVLPSQQPEEMRPQRTLSAQASNYGGSRRLTTARSTFSDAQWFDTLSRFQTAQTSFRPSDDGAASEPTTPMAAAAAHAAPTVQPSASLKRATSIGAASLKAAQSLEGAPPPSLLAGGASLKRVLTTVLSLPRQPSLAAVPEAQAPREKPGAPQQVVGPYAPDPPLLMADKEFQFVPVPADGRVTIGGVA</sequence>
<dbReference type="AlphaFoldDB" id="A0A0D2LP16"/>
<name>A0A0D2LP16_9CHLO</name>
<dbReference type="EMBL" id="KK104704">
    <property type="protein sequence ID" value="KIY93524.1"/>
    <property type="molecule type" value="Genomic_DNA"/>
</dbReference>
<feature type="compositionally biased region" description="Low complexity" evidence="1">
    <location>
        <begin position="53"/>
        <end position="64"/>
    </location>
</feature>